<evidence type="ECO:0000313" key="2">
    <source>
        <dbReference type="Proteomes" id="UP000765509"/>
    </source>
</evidence>
<name>A0A9Q3KWS8_9BASI</name>
<organism evidence="1 2">
    <name type="scientific">Austropuccinia psidii MF-1</name>
    <dbReference type="NCBI Taxonomy" id="1389203"/>
    <lineage>
        <taxon>Eukaryota</taxon>
        <taxon>Fungi</taxon>
        <taxon>Dikarya</taxon>
        <taxon>Basidiomycota</taxon>
        <taxon>Pucciniomycotina</taxon>
        <taxon>Pucciniomycetes</taxon>
        <taxon>Pucciniales</taxon>
        <taxon>Sphaerophragmiaceae</taxon>
        <taxon>Austropuccinia</taxon>
    </lineage>
</organism>
<evidence type="ECO:0000313" key="1">
    <source>
        <dbReference type="EMBL" id="MBW0587109.1"/>
    </source>
</evidence>
<gene>
    <name evidence="1" type="ORF">O181_126824</name>
</gene>
<protein>
    <submittedName>
        <fullName evidence="1">Uncharacterized protein</fullName>
    </submittedName>
</protein>
<comment type="caution">
    <text evidence="1">The sequence shown here is derived from an EMBL/GenBank/DDBJ whole genome shotgun (WGS) entry which is preliminary data.</text>
</comment>
<keyword evidence="2" id="KW-1185">Reference proteome</keyword>
<reference evidence="1" key="1">
    <citation type="submission" date="2021-03" db="EMBL/GenBank/DDBJ databases">
        <title>Draft genome sequence of rust myrtle Austropuccinia psidii MF-1, a brazilian biotype.</title>
        <authorList>
            <person name="Quecine M.C."/>
            <person name="Pachon D.M.R."/>
            <person name="Bonatelli M.L."/>
            <person name="Correr F.H."/>
            <person name="Franceschini L.M."/>
            <person name="Leite T.F."/>
            <person name="Margarido G.R.A."/>
            <person name="Almeida C.A."/>
            <person name="Ferrarezi J.A."/>
            <person name="Labate C.A."/>
        </authorList>
    </citation>
    <scope>NUCLEOTIDE SEQUENCE</scope>
    <source>
        <strain evidence="1">MF-1</strain>
    </source>
</reference>
<sequence length="131" mass="15277">MYGIDIYNSKNMYITIGTNKEKKPALDIYQLSIQDAQKELLHQFKEGQFSASLTIKQKFSLLKNLTENRPDLAIGEEPLGKMRGNAIEIYLDVERPYPPMLRGLHTQQVWELGRKLKNMSINYWKWISSGR</sequence>
<dbReference type="Proteomes" id="UP000765509">
    <property type="component" value="Unassembled WGS sequence"/>
</dbReference>
<dbReference type="EMBL" id="AVOT02125950">
    <property type="protein sequence ID" value="MBW0587109.1"/>
    <property type="molecule type" value="Genomic_DNA"/>
</dbReference>
<accession>A0A9Q3KWS8</accession>
<proteinExistence type="predicted"/>
<dbReference type="AlphaFoldDB" id="A0A9Q3KWS8"/>